<gene>
    <name evidence="2" type="ORF">EXW74_09100</name>
</gene>
<accession>A0A4Q8L068</accession>
<evidence type="ECO:0000313" key="2">
    <source>
        <dbReference type="EMBL" id="TAA07806.1"/>
    </source>
</evidence>
<dbReference type="OrthoDB" id="2223583at2"/>
<evidence type="ECO:0008006" key="4">
    <source>
        <dbReference type="Google" id="ProtNLM"/>
    </source>
</evidence>
<feature type="region of interest" description="Disordered" evidence="1">
    <location>
        <begin position="96"/>
        <end position="118"/>
    </location>
</feature>
<sequence>MKRFIEVILEQASIFLGNSRASKAIEPDSKEEIKNNIELALYKNASIHVIYGNRSFTGDIVKYDTERQRIIMKNFKRQVTSIINLEDIQKITLVPESVKTSQQQEKKTEQHTGNRKNA</sequence>
<name>A0A4Q8L068_9STRE</name>
<dbReference type="Proteomes" id="UP000291525">
    <property type="component" value="Unassembled WGS sequence"/>
</dbReference>
<comment type="caution">
    <text evidence="2">The sequence shown here is derived from an EMBL/GenBank/DDBJ whole genome shotgun (WGS) entry which is preliminary data.</text>
</comment>
<organism evidence="2 3">
    <name type="scientific">Streptococcus parasuis</name>
    <dbReference type="NCBI Taxonomy" id="1501662"/>
    <lineage>
        <taxon>Bacteria</taxon>
        <taxon>Bacillati</taxon>
        <taxon>Bacillota</taxon>
        <taxon>Bacilli</taxon>
        <taxon>Lactobacillales</taxon>
        <taxon>Streptococcaceae</taxon>
        <taxon>Streptococcus</taxon>
    </lineage>
</organism>
<reference evidence="2 3" key="1">
    <citation type="submission" date="2019-02" db="EMBL/GenBank/DDBJ databases">
        <title>First genome of the species Streptococcus parasuis.</title>
        <authorList>
            <person name="Stevens M.J.A."/>
            <person name="Stephan R."/>
        </authorList>
    </citation>
    <scope>NUCLEOTIDE SEQUENCE [LARGE SCALE GENOMIC DNA]</scope>
    <source>
        <strain evidence="2 3">4253</strain>
    </source>
</reference>
<evidence type="ECO:0000256" key="1">
    <source>
        <dbReference type="SAM" id="MobiDB-lite"/>
    </source>
</evidence>
<protein>
    <recommendedName>
        <fullName evidence="4">YolD-like family protein</fullName>
    </recommendedName>
</protein>
<dbReference type="EMBL" id="SHGT01000080">
    <property type="protein sequence ID" value="TAA07806.1"/>
    <property type="molecule type" value="Genomic_DNA"/>
</dbReference>
<proteinExistence type="predicted"/>
<dbReference type="AlphaFoldDB" id="A0A4Q8L068"/>
<evidence type="ECO:0000313" key="3">
    <source>
        <dbReference type="Proteomes" id="UP000291525"/>
    </source>
</evidence>
<dbReference type="RefSeq" id="WP_130555619.1">
    <property type="nucleotide sequence ID" value="NZ_SHGT01000080.1"/>
</dbReference>